<dbReference type="GO" id="GO:0016787">
    <property type="term" value="F:hydrolase activity"/>
    <property type="evidence" value="ECO:0007669"/>
    <property type="project" value="UniProtKB-KW"/>
</dbReference>
<keyword evidence="3 6" id="KW-0378">Hydrolase</keyword>
<dbReference type="GO" id="GO:0046872">
    <property type="term" value="F:metal ion binding"/>
    <property type="evidence" value="ECO:0007669"/>
    <property type="project" value="UniProtKB-KW"/>
</dbReference>
<keyword evidence="2" id="KW-0479">Metal-binding</keyword>
<dbReference type="InterPro" id="IPR001279">
    <property type="entry name" value="Metallo-B-lactamas"/>
</dbReference>
<reference evidence="6 7" key="1">
    <citation type="submission" date="2018-08" db="EMBL/GenBank/DDBJ databases">
        <title>A genome reference for cultivated species of the human gut microbiota.</title>
        <authorList>
            <person name="Zou Y."/>
            <person name="Xue W."/>
            <person name="Luo G."/>
        </authorList>
    </citation>
    <scope>NUCLEOTIDE SEQUENCE [LARGE SCALE GENOMIC DNA]</scope>
    <source>
        <strain evidence="6 7">AF15-20</strain>
    </source>
</reference>
<comment type="cofactor">
    <cofactor evidence="1">
        <name>Zn(2+)</name>
        <dbReference type="ChEBI" id="CHEBI:29105"/>
    </cofactor>
</comment>
<dbReference type="SMART" id="SM00849">
    <property type="entry name" value="Lactamase_B"/>
    <property type="match status" value="1"/>
</dbReference>
<dbReference type="SUPFAM" id="SSF56281">
    <property type="entry name" value="Metallo-hydrolase/oxidoreductase"/>
    <property type="match status" value="1"/>
</dbReference>
<dbReference type="InterPro" id="IPR036866">
    <property type="entry name" value="RibonucZ/Hydroxyglut_hydro"/>
</dbReference>
<feature type="domain" description="Metallo-beta-lactamase" evidence="5">
    <location>
        <begin position="12"/>
        <end position="185"/>
    </location>
</feature>
<dbReference type="EMBL" id="QRYQ01000028">
    <property type="protein sequence ID" value="RGU89478.1"/>
    <property type="molecule type" value="Genomic_DNA"/>
</dbReference>
<evidence type="ECO:0000259" key="5">
    <source>
        <dbReference type="SMART" id="SM00849"/>
    </source>
</evidence>
<evidence type="ECO:0000313" key="7">
    <source>
        <dbReference type="Proteomes" id="UP000265489"/>
    </source>
</evidence>
<dbReference type="Pfam" id="PF00753">
    <property type="entry name" value="Lactamase_B"/>
    <property type="match status" value="1"/>
</dbReference>
<dbReference type="PANTHER" id="PTHR46233:SF3">
    <property type="entry name" value="HYDROXYACYLGLUTATHIONE HYDROLASE GLOC"/>
    <property type="match status" value="1"/>
</dbReference>
<keyword evidence="4" id="KW-0862">Zinc</keyword>
<name>A0A395W452_9FIRM</name>
<comment type="caution">
    <text evidence="6">The sequence shown here is derived from an EMBL/GenBank/DDBJ whole genome shotgun (WGS) entry which is preliminary data.</text>
</comment>
<dbReference type="Proteomes" id="UP000265489">
    <property type="component" value="Unassembled WGS sequence"/>
</dbReference>
<dbReference type="PANTHER" id="PTHR46233">
    <property type="entry name" value="HYDROXYACYLGLUTATHIONE HYDROLASE GLOC"/>
    <property type="match status" value="1"/>
</dbReference>
<dbReference type="GeneID" id="66580351"/>
<evidence type="ECO:0000313" key="6">
    <source>
        <dbReference type="EMBL" id="RGU89478.1"/>
    </source>
</evidence>
<organism evidence="6 7">
    <name type="scientific">Holdemanella biformis</name>
    <dbReference type="NCBI Taxonomy" id="1735"/>
    <lineage>
        <taxon>Bacteria</taxon>
        <taxon>Bacillati</taxon>
        <taxon>Bacillota</taxon>
        <taxon>Erysipelotrichia</taxon>
        <taxon>Erysipelotrichales</taxon>
        <taxon>Erysipelotrichaceae</taxon>
        <taxon>Holdemanella</taxon>
    </lineage>
</organism>
<evidence type="ECO:0000256" key="3">
    <source>
        <dbReference type="ARBA" id="ARBA00022801"/>
    </source>
</evidence>
<gene>
    <name evidence="6" type="ORF">DWW32_11070</name>
</gene>
<dbReference type="AlphaFoldDB" id="A0A395W452"/>
<dbReference type="Gene3D" id="3.60.15.10">
    <property type="entry name" value="Ribonuclease Z/Hydroxyacylglutathione hydrolase-like"/>
    <property type="match status" value="1"/>
</dbReference>
<sequence>MKVIQQPLGPVQANCYLAMENHHALIIDPADILPNLDEILNQNDCTLDAIVLTHAHFDHISGVDKIVNKFGCDVYLNPNEFDFLLDPDLNSSSAFYMDVTCNANAKPLIEGKNEIAGFEVEAIYCPGHSIGSTVLKIEDCLFTGDVLFQGSIGRMDLATGSVTSMKQSLKKLYQFNKDYKVYPGHGPTTSLSQEKKWNESLKYAEIY</sequence>
<dbReference type="CDD" id="cd06262">
    <property type="entry name" value="metallo-hydrolase-like_MBL-fold"/>
    <property type="match status" value="1"/>
</dbReference>
<protein>
    <submittedName>
        <fullName evidence="6">MBL fold metallo-hydrolase</fullName>
    </submittedName>
</protein>
<accession>A0A395W452</accession>
<evidence type="ECO:0000256" key="4">
    <source>
        <dbReference type="ARBA" id="ARBA00022833"/>
    </source>
</evidence>
<evidence type="ECO:0000256" key="1">
    <source>
        <dbReference type="ARBA" id="ARBA00001947"/>
    </source>
</evidence>
<dbReference type="InterPro" id="IPR051453">
    <property type="entry name" value="MBL_Glyoxalase_II"/>
</dbReference>
<dbReference type="RefSeq" id="WP_118325801.1">
    <property type="nucleotide sequence ID" value="NZ_QRYH01000025.1"/>
</dbReference>
<proteinExistence type="predicted"/>
<evidence type="ECO:0000256" key="2">
    <source>
        <dbReference type="ARBA" id="ARBA00022723"/>
    </source>
</evidence>